<reference evidence="9" key="1">
    <citation type="submission" date="2025-04" db="UniProtKB">
        <authorList>
            <consortium name="RefSeq"/>
        </authorList>
    </citation>
    <scope>IDENTIFICATION</scope>
    <source>
        <tissue evidence="9">Whole insect</tissue>
    </source>
</reference>
<dbReference type="GeneID" id="114331777"/>
<evidence type="ECO:0000256" key="4">
    <source>
        <dbReference type="ARBA" id="ARBA00023128"/>
    </source>
</evidence>
<dbReference type="PANTHER" id="PTHR16296">
    <property type="entry name" value="UNCHARACTERIZED HYPOTHALAMUS PROTEIN HT007"/>
    <property type="match status" value="1"/>
</dbReference>
<sequence length="215" mass="24296">MALQKERFSKIPEDAVILTEEQALIYQTKLMSNWPNRKDVLGFKYGSLAIASASMLTGIYFNQHFRGMFRLLNYGQMSSYLPIAAVPTAISLFSHQQFVLGSLLLDRKQCPVCLQTRASAIQALGGCLLPLVLSPITSLALVHRYHTYDMPYITKEPRKAFQVLAKMFKPIKNVTFYLFLGHAFLASVVTYLEADSINTVDMKLALAEQEEEFRS</sequence>
<evidence type="ECO:0000313" key="8">
    <source>
        <dbReference type="Proteomes" id="UP001652700"/>
    </source>
</evidence>
<evidence type="ECO:0000313" key="9">
    <source>
        <dbReference type="RefSeq" id="XP_028137230.1"/>
    </source>
</evidence>
<feature type="transmembrane region" description="Helical" evidence="6">
    <location>
        <begin position="120"/>
        <end position="142"/>
    </location>
</feature>
<keyword evidence="4" id="KW-0496">Mitochondrion</keyword>
<evidence type="ECO:0000256" key="5">
    <source>
        <dbReference type="ARBA" id="ARBA00023136"/>
    </source>
</evidence>
<reference evidence="7" key="2">
    <citation type="submission" date="2025-05" db="UniProtKB">
        <authorList>
            <consortium name="EnsemblMetazoa"/>
        </authorList>
    </citation>
    <scope>IDENTIFICATION</scope>
</reference>
<protein>
    <submittedName>
        <fullName evidence="9">Uncharacterized protein LOC114331777</fullName>
    </submittedName>
</protein>
<keyword evidence="8" id="KW-1185">Reference proteome</keyword>
<dbReference type="InterPro" id="IPR009801">
    <property type="entry name" value="TMEM126"/>
</dbReference>
<feature type="transmembrane region" description="Helical" evidence="6">
    <location>
        <begin position="174"/>
        <end position="192"/>
    </location>
</feature>
<keyword evidence="2 6" id="KW-0812">Transmembrane</keyword>
<gene>
    <name evidence="9" type="primary">LOC114331777</name>
</gene>
<dbReference type="PANTHER" id="PTHR16296:SF2">
    <property type="entry name" value="TRANSMEMBRANE PROTEIN 126A"/>
    <property type="match status" value="1"/>
</dbReference>
<dbReference type="GO" id="GO:0032981">
    <property type="term" value="P:mitochondrial respiratory chain complex I assembly"/>
    <property type="evidence" value="ECO:0007669"/>
    <property type="project" value="TreeGrafter"/>
</dbReference>
<keyword evidence="5 6" id="KW-0472">Membrane</keyword>
<dbReference type="FunCoup" id="A0A6P7FXD0">
    <property type="interactions" value="381"/>
</dbReference>
<dbReference type="Proteomes" id="UP001652700">
    <property type="component" value="Unplaced"/>
</dbReference>
<organism evidence="9">
    <name type="scientific">Diabrotica virgifera virgifera</name>
    <name type="common">western corn rootworm</name>
    <dbReference type="NCBI Taxonomy" id="50390"/>
    <lineage>
        <taxon>Eukaryota</taxon>
        <taxon>Metazoa</taxon>
        <taxon>Ecdysozoa</taxon>
        <taxon>Arthropoda</taxon>
        <taxon>Hexapoda</taxon>
        <taxon>Insecta</taxon>
        <taxon>Pterygota</taxon>
        <taxon>Neoptera</taxon>
        <taxon>Endopterygota</taxon>
        <taxon>Coleoptera</taxon>
        <taxon>Polyphaga</taxon>
        <taxon>Cucujiformia</taxon>
        <taxon>Chrysomeloidea</taxon>
        <taxon>Chrysomelidae</taxon>
        <taxon>Galerucinae</taxon>
        <taxon>Diabroticina</taxon>
        <taxon>Diabroticites</taxon>
        <taxon>Diabrotica</taxon>
    </lineage>
</organism>
<comment type="subcellular location">
    <subcellularLocation>
        <location evidence="1">Mitochondrion membrane</location>
        <topology evidence="1">Multi-pass membrane protein</topology>
    </subcellularLocation>
</comment>
<keyword evidence="3 6" id="KW-1133">Transmembrane helix</keyword>
<dbReference type="RefSeq" id="XP_028137230.1">
    <property type="nucleotide sequence ID" value="XM_028281429.1"/>
</dbReference>
<feature type="transmembrane region" description="Helical" evidence="6">
    <location>
        <begin position="41"/>
        <end position="61"/>
    </location>
</feature>
<name>A0A6P7FXD0_DIAVI</name>
<proteinExistence type="predicted"/>
<evidence type="ECO:0000256" key="1">
    <source>
        <dbReference type="ARBA" id="ARBA00004225"/>
    </source>
</evidence>
<dbReference type="GO" id="GO:0031966">
    <property type="term" value="C:mitochondrial membrane"/>
    <property type="evidence" value="ECO:0007669"/>
    <property type="project" value="UniProtKB-SubCell"/>
</dbReference>
<dbReference type="AlphaFoldDB" id="A0A6P7FXD0"/>
<evidence type="ECO:0000313" key="7">
    <source>
        <dbReference type="EnsemblMetazoa" id="XP_028137230.1"/>
    </source>
</evidence>
<accession>A0A6P7FXD0</accession>
<evidence type="ECO:0000256" key="3">
    <source>
        <dbReference type="ARBA" id="ARBA00022989"/>
    </source>
</evidence>
<feature type="transmembrane region" description="Helical" evidence="6">
    <location>
        <begin position="81"/>
        <end position="100"/>
    </location>
</feature>
<dbReference type="KEGG" id="dvv:114331777"/>
<evidence type="ECO:0000256" key="2">
    <source>
        <dbReference type="ARBA" id="ARBA00022692"/>
    </source>
</evidence>
<dbReference type="OrthoDB" id="6234762at2759"/>
<evidence type="ECO:0000256" key="6">
    <source>
        <dbReference type="SAM" id="Phobius"/>
    </source>
</evidence>
<dbReference type="InParanoid" id="A0A6P7FXD0"/>
<dbReference type="Pfam" id="PF07114">
    <property type="entry name" value="TMEM126"/>
    <property type="match status" value="1"/>
</dbReference>
<dbReference type="EnsemblMetazoa" id="XM_028281429.2">
    <property type="protein sequence ID" value="XP_028137230.1"/>
    <property type="gene ID" value="LOC114331777"/>
</dbReference>